<keyword evidence="1" id="KW-0472">Membrane</keyword>
<name>A0A558GG22_9CORY</name>
<gene>
    <name evidence="2" type="ORF">FQK23_12130</name>
</gene>
<keyword evidence="1 2" id="KW-0812">Transmembrane</keyword>
<feature type="transmembrane region" description="Helical" evidence="1">
    <location>
        <begin position="20"/>
        <end position="46"/>
    </location>
</feature>
<keyword evidence="1" id="KW-1133">Transmembrane helix</keyword>
<evidence type="ECO:0000313" key="3">
    <source>
        <dbReference type="Proteomes" id="UP000320531"/>
    </source>
</evidence>
<comment type="caution">
    <text evidence="2">The sequence shown here is derived from an EMBL/GenBank/DDBJ whole genome shotgun (WGS) entry which is preliminary data.</text>
</comment>
<organism evidence="2 3">
    <name type="scientific">Corynebacterium aurimucosum</name>
    <dbReference type="NCBI Taxonomy" id="169292"/>
    <lineage>
        <taxon>Bacteria</taxon>
        <taxon>Bacillati</taxon>
        <taxon>Actinomycetota</taxon>
        <taxon>Actinomycetes</taxon>
        <taxon>Mycobacteriales</taxon>
        <taxon>Corynebacteriaceae</taxon>
        <taxon>Corynebacterium</taxon>
    </lineage>
</organism>
<proteinExistence type="predicted"/>
<reference evidence="2 3" key="1">
    <citation type="submission" date="2019-07" db="EMBL/GenBank/DDBJ databases">
        <title>Draft genome of C. aurimucosum strain 14-2523.</title>
        <authorList>
            <person name="Pacheco L.G.C."/>
            <person name="Aguiar E.R.G.R."/>
            <person name="Navas J."/>
            <person name="Santos C.S."/>
            <person name="Rocha D.J.P.G."/>
        </authorList>
    </citation>
    <scope>NUCLEOTIDE SEQUENCE [LARGE SCALE GENOMIC DNA]</scope>
    <source>
        <strain evidence="2 3">14-2523</strain>
    </source>
</reference>
<evidence type="ECO:0000313" key="2">
    <source>
        <dbReference type="EMBL" id="TVU55821.1"/>
    </source>
</evidence>
<sequence length="48" mass="5079">PPGGGQRTWARPSRLAGRDWLVMVVGTGLAALPVVVSVLSGSWRFFGL</sequence>
<protein>
    <submittedName>
        <fullName evidence="2">Energy-coupling factor transporter transmembrane protein EcfT</fullName>
    </submittedName>
</protein>
<dbReference type="Proteomes" id="UP000320531">
    <property type="component" value="Unassembled WGS sequence"/>
</dbReference>
<evidence type="ECO:0000256" key="1">
    <source>
        <dbReference type="SAM" id="Phobius"/>
    </source>
</evidence>
<dbReference type="AlphaFoldDB" id="A0A558GG22"/>
<feature type="non-terminal residue" evidence="2">
    <location>
        <position position="1"/>
    </location>
</feature>
<accession>A0A558GG22</accession>
<dbReference type="EMBL" id="VMTY01000071">
    <property type="protein sequence ID" value="TVU55821.1"/>
    <property type="molecule type" value="Genomic_DNA"/>
</dbReference>